<feature type="non-terminal residue" evidence="1">
    <location>
        <position position="1"/>
    </location>
</feature>
<reference evidence="1 2" key="1">
    <citation type="journal article" date="2012" name="Science">
        <title>The Paleozoic origin of enzymatic lignin decomposition reconstructed from 31 fungal genomes.</title>
        <authorList>
            <person name="Floudas D."/>
            <person name="Binder M."/>
            <person name="Riley R."/>
            <person name="Barry K."/>
            <person name="Blanchette R.A."/>
            <person name="Henrissat B."/>
            <person name="Martinez A.T."/>
            <person name="Otillar R."/>
            <person name="Spatafora J.W."/>
            <person name="Yadav J.S."/>
            <person name="Aerts A."/>
            <person name="Benoit I."/>
            <person name="Boyd A."/>
            <person name="Carlson A."/>
            <person name="Copeland A."/>
            <person name="Coutinho P.M."/>
            <person name="de Vries R.P."/>
            <person name="Ferreira P."/>
            <person name="Findley K."/>
            <person name="Foster B."/>
            <person name="Gaskell J."/>
            <person name="Glotzer D."/>
            <person name="Gorecki P."/>
            <person name="Heitman J."/>
            <person name="Hesse C."/>
            <person name="Hori C."/>
            <person name="Igarashi K."/>
            <person name="Jurgens J.A."/>
            <person name="Kallen N."/>
            <person name="Kersten P."/>
            <person name="Kohler A."/>
            <person name="Kuees U."/>
            <person name="Kumar T.K.A."/>
            <person name="Kuo A."/>
            <person name="LaButti K."/>
            <person name="Larrondo L.F."/>
            <person name="Lindquist E."/>
            <person name="Ling A."/>
            <person name="Lombard V."/>
            <person name="Lucas S."/>
            <person name="Lundell T."/>
            <person name="Martin R."/>
            <person name="McLaughlin D.J."/>
            <person name="Morgenstern I."/>
            <person name="Morin E."/>
            <person name="Murat C."/>
            <person name="Nagy L.G."/>
            <person name="Nolan M."/>
            <person name="Ohm R.A."/>
            <person name="Patyshakuliyeva A."/>
            <person name="Rokas A."/>
            <person name="Ruiz-Duenas F.J."/>
            <person name="Sabat G."/>
            <person name="Salamov A."/>
            <person name="Samejima M."/>
            <person name="Schmutz J."/>
            <person name="Slot J.C."/>
            <person name="St John F."/>
            <person name="Stenlid J."/>
            <person name="Sun H."/>
            <person name="Sun S."/>
            <person name="Syed K."/>
            <person name="Tsang A."/>
            <person name="Wiebenga A."/>
            <person name="Young D."/>
            <person name="Pisabarro A."/>
            <person name="Eastwood D.C."/>
            <person name="Martin F."/>
            <person name="Cullen D."/>
            <person name="Grigoriev I.V."/>
            <person name="Hibbett D.S."/>
        </authorList>
    </citation>
    <scope>NUCLEOTIDE SEQUENCE</scope>
    <source>
        <strain evidence="2">FP-58527</strain>
    </source>
</reference>
<gene>
    <name evidence="1" type="ORF">FOMPIDRAFT_1106113</name>
</gene>
<proteinExistence type="predicted"/>
<organism evidence="1 2">
    <name type="scientific">Fomitopsis schrenkii</name>
    <name type="common">Brown rot fungus</name>
    <dbReference type="NCBI Taxonomy" id="2126942"/>
    <lineage>
        <taxon>Eukaryota</taxon>
        <taxon>Fungi</taxon>
        <taxon>Dikarya</taxon>
        <taxon>Basidiomycota</taxon>
        <taxon>Agaricomycotina</taxon>
        <taxon>Agaricomycetes</taxon>
        <taxon>Polyporales</taxon>
        <taxon>Fomitopsis</taxon>
    </lineage>
</organism>
<accession>S8DYF4</accession>
<dbReference type="Proteomes" id="UP000015241">
    <property type="component" value="Unassembled WGS sequence"/>
</dbReference>
<dbReference type="InParanoid" id="S8DYF4"/>
<protein>
    <submittedName>
        <fullName evidence="1">Uncharacterized protein</fullName>
    </submittedName>
</protein>
<evidence type="ECO:0000313" key="2">
    <source>
        <dbReference type="Proteomes" id="UP000015241"/>
    </source>
</evidence>
<keyword evidence="2" id="KW-1185">Reference proteome</keyword>
<dbReference type="HOGENOM" id="CLU_093362_1_0_1"/>
<dbReference type="OrthoDB" id="2793533at2759"/>
<name>S8DYF4_FOMSC</name>
<evidence type="ECO:0000313" key="1">
    <source>
        <dbReference type="EMBL" id="EPS97652.1"/>
    </source>
</evidence>
<dbReference type="AlphaFoldDB" id="S8DYF4"/>
<dbReference type="EMBL" id="KE504174">
    <property type="protein sequence ID" value="EPS97652.1"/>
    <property type="molecule type" value="Genomic_DNA"/>
</dbReference>
<sequence>IKNSLPIWYHLCSEKALRRLDNTTRSTCLRECHEVSTALDLLRVINKPNTPRTGQMRAHREHNSCACWACKDDRENGCTKPRTCRDTAKKILSALTEKWHPEWEPPPDNLTLTHRRIGKNSEVLEEGGDFLFNPSITECNGVAGALRVFAAPES</sequence>
<feature type="non-terminal residue" evidence="1">
    <location>
        <position position="154"/>
    </location>
</feature>